<dbReference type="PANTHER" id="PTHR47381">
    <property type="entry name" value="ALPHA/BETA-HYDROLASES SUPERFAMILY PROTEIN"/>
    <property type="match status" value="1"/>
</dbReference>
<evidence type="ECO:0000313" key="1">
    <source>
        <dbReference type="EMBL" id="RAO72994.1"/>
    </source>
</evidence>
<evidence type="ECO:0000313" key="2">
    <source>
        <dbReference type="Proteomes" id="UP000249363"/>
    </source>
</evidence>
<dbReference type="OrthoDB" id="2152248at2759"/>
<dbReference type="InterPro" id="IPR029058">
    <property type="entry name" value="AB_hydrolase_fold"/>
</dbReference>
<gene>
    <name evidence="1" type="ORF">BHQ10_009006</name>
</gene>
<dbReference type="Gene3D" id="3.40.50.1820">
    <property type="entry name" value="alpha/beta hydrolase"/>
    <property type="match status" value="1"/>
</dbReference>
<comment type="caution">
    <text evidence="1">The sequence shown here is derived from an EMBL/GenBank/DDBJ whole genome shotgun (WGS) entry which is preliminary data.</text>
</comment>
<dbReference type="SUPFAM" id="SSF53474">
    <property type="entry name" value="alpha/beta-Hydrolases"/>
    <property type="match status" value="1"/>
</dbReference>
<dbReference type="STRING" id="1196081.A0A364LB05"/>
<sequence>MPSSISPLNSYKAPPTPSLSAQAFHIAGIQTTVYGMSEIHANNVSEVVCVWLMHPRLDSQNDVAEVARRIVHDHYQRSAAESSVSKGRKKRGLIAVTFDARNHGSREIDRLSNEVWRTGNENHASDMFSVYSGTAEDISTLIDFLPAYIFPTSQYSIATHFALGISLGGHTTWLALVHEPRITTGVVVVGMPDYIALMTDRARLSKLSTYLQPSDAPGSQFLGSRHFPSSLLEVVRKRDPAAFLTGGISDNLSRGEYDVKSVEIINRHLGGKRILCMSGATDKLVPYRLTESFMTWLKNHAATGSNVNMGGGPIQKADLWIQDTVYQNTAHDFTEAMMDEALVFMHKSVLKLDETKDDVKSNL</sequence>
<protein>
    <recommendedName>
        <fullName evidence="3">AB hydrolase-1 domain-containing protein</fullName>
    </recommendedName>
</protein>
<dbReference type="PANTHER" id="PTHR47381:SF3">
    <property type="entry name" value="ALPHA_BETA-HYDROLASES SUPERFAMILY PROTEIN"/>
    <property type="match status" value="1"/>
</dbReference>
<dbReference type="EMBL" id="MIKG01000022">
    <property type="protein sequence ID" value="RAO72994.1"/>
    <property type="molecule type" value="Genomic_DNA"/>
</dbReference>
<name>A0A364LB05_TALAM</name>
<dbReference type="Proteomes" id="UP000249363">
    <property type="component" value="Unassembled WGS sequence"/>
</dbReference>
<organism evidence="1 2">
    <name type="scientific">Talaromyces amestolkiae</name>
    <dbReference type="NCBI Taxonomy" id="1196081"/>
    <lineage>
        <taxon>Eukaryota</taxon>
        <taxon>Fungi</taxon>
        <taxon>Dikarya</taxon>
        <taxon>Ascomycota</taxon>
        <taxon>Pezizomycotina</taxon>
        <taxon>Eurotiomycetes</taxon>
        <taxon>Eurotiomycetidae</taxon>
        <taxon>Eurotiales</taxon>
        <taxon>Trichocomaceae</taxon>
        <taxon>Talaromyces</taxon>
        <taxon>Talaromyces sect. Talaromyces</taxon>
    </lineage>
</organism>
<accession>A0A364LB05</accession>
<evidence type="ECO:0008006" key="3">
    <source>
        <dbReference type="Google" id="ProtNLM"/>
    </source>
</evidence>
<dbReference type="AlphaFoldDB" id="A0A364LB05"/>
<keyword evidence="2" id="KW-1185">Reference proteome</keyword>
<proteinExistence type="predicted"/>
<dbReference type="GeneID" id="63798220"/>
<reference evidence="1 2" key="1">
    <citation type="journal article" date="2017" name="Biotechnol. Biofuels">
        <title>Differential beta-glucosidase expression as a function of carbon source availability in Talaromyces amestolkiae: a genomic and proteomic approach.</title>
        <authorList>
            <person name="de Eugenio L.I."/>
            <person name="Mendez-Liter J.A."/>
            <person name="Nieto-Dominguez M."/>
            <person name="Alonso L."/>
            <person name="Gil-Munoz J."/>
            <person name="Barriuso J."/>
            <person name="Prieto A."/>
            <person name="Martinez M.J."/>
        </authorList>
    </citation>
    <scope>NUCLEOTIDE SEQUENCE [LARGE SCALE GENOMIC DNA]</scope>
    <source>
        <strain evidence="1 2">CIB</strain>
    </source>
</reference>
<dbReference type="RefSeq" id="XP_040737508.1">
    <property type="nucleotide sequence ID" value="XM_040881875.1"/>
</dbReference>